<protein>
    <submittedName>
        <fullName evidence="2">Uncharacterized protein</fullName>
    </submittedName>
</protein>
<name>A0A8S9U3W7_PHYIN</name>
<feature type="transmembrane region" description="Helical" evidence="1">
    <location>
        <begin position="20"/>
        <end position="38"/>
    </location>
</feature>
<dbReference type="Proteomes" id="UP000704712">
    <property type="component" value="Unassembled WGS sequence"/>
</dbReference>
<reference evidence="2" key="1">
    <citation type="submission" date="2020-03" db="EMBL/GenBank/DDBJ databases">
        <title>Hybrid Assembly of Korean Phytophthora infestans isolates.</title>
        <authorList>
            <person name="Prokchorchik M."/>
            <person name="Lee Y."/>
            <person name="Seo J."/>
            <person name="Cho J.-H."/>
            <person name="Park Y.-E."/>
            <person name="Jang D.-C."/>
            <person name="Im J.-S."/>
            <person name="Choi J.-G."/>
            <person name="Park H.-J."/>
            <person name="Lee G.-B."/>
            <person name="Lee Y.-G."/>
            <person name="Hong S.-Y."/>
            <person name="Cho K."/>
            <person name="Sohn K.H."/>
        </authorList>
    </citation>
    <scope>NUCLEOTIDE SEQUENCE</scope>
    <source>
        <strain evidence="2">KR_2_A2</strain>
    </source>
</reference>
<dbReference type="AlphaFoldDB" id="A0A8S9U3W7"/>
<sequence>MDVECIQLCMLKCTMPMKMAVAQAVMVWTVIVNLLRLFNSMTMLWKMTDMTMLMSKLML</sequence>
<organism evidence="2 3">
    <name type="scientific">Phytophthora infestans</name>
    <name type="common">Potato late blight agent</name>
    <name type="synonym">Botrytis infestans</name>
    <dbReference type="NCBI Taxonomy" id="4787"/>
    <lineage>
        <taxon>Eukaryota</taxon>
        <taxon>Sar</taxon>
        <taxon>Stramenopiles</taxon>
        <taxon>Oomycota</taxon>
        <taxon>Peronosporomycetes</taxon>
        <taxon>Peronosporales</taxon>
        <taxon>Peronosporaceae</taxon>
        <taxon>Phytophthora</taxon>
    </lineage>
</organism>
<keyword evidence="1" id="KW-0812">Transmembrane</keyword>
<comment type="caution">
    <text evidence="2">The sequence shown here is derived from an EMBL/GenBank/DDBJ whole genome shotgun (WGS) entry which is preliminary data.</text>
</comment>
<evidence type="ECO:0000256" key="1">
    <source>
        <dbReference type="SAM" id="Phobius"/>
    </source>
</evidence>
<dbReference type="EMBL" id="JAACNO010002239">
    <property type="protein sequence ID" value="KAF4134943.1"/>
    <property type="molecule type" value="Genomic_DNA"/>
</dbReference>
<proteinExistence type="predicted"/>
<evidence type="ECO:0000313" key="3">
    <source>
        <dbReference type="Proteomes" id="UP000704712"/>
    </source>
</evidence>
<evidence type="ECO:0000313" key="2">
    <source>
        <dbReference type="EMBL" id="KAF4134943.1"/>
    </source>
</evidence>
<keyword evidence="1" id="KW-0472">Membrane</keyword>
<keyword evidence="1" id="KW-1133">Transmembrane helix</keyword>
<gene>
    <name evidence="2" type="ORF">GN958_ATG15877</name>
</gene>
<accession>A0A8S9U3W7</accession>